<evidence type="ECO:0000256" key="5">
    <source>
        <dbReference type="ARBA" id="ARBA00023004"/>
    </source>
</evidence>
<dbReference type="GO" id="GO:0020037">
    <property type="term" value="F:heme binding"/>
    <property type="evidence" value="ECO:0007669"/>
    <property type="project" value="InterPro"/>
</dbReference>
<dbReference type="InterPro" id="IPR036909">
    <property type="entry name" value="Cyt_c-like_dom_sf"/>
</dbReference>
<organism evidence="10 11">
    <name type="scientific">Oleiphilus messinensis</name>
    <dbReference type="NCBI Taxonomy" id="141451"/>
    <lineage>
        <taxon>Bacteria</taxon>
        <taxon>Pseudomonadati</taxon>
        <taxon>Pseudomonadota</taxon>
        <taxon>Gammaproteobacteria</taxon>
        <taxon>Oceanospirillales</taxon>
        <taxon>Oleiphilaceae</taxon>
        <taxon>Oleiphilus</taxon>
    </lineage>
</organism>
<name>A0A1Y0IC81_9GAMM</name>
<evidence type="ECO:0000256" key="6">
    <source>
        <dbReference type="PROSITE-ProRule" id="PRU00433"/>
    </source>
</evidence>
<gene>
    <name evidence="10" type="ORF">OLMES_2939</name>
</gene>
<feature type="region of interest" description="Disordered" evidence="7">
    <location>
        <begin position="532"/>
        <end position="555"/>
    </location>
</feature>
<feature type="chain" id="PRO_5012282022" evidence="8">
    <location>
        <begin position="33"/>
        <end position="555"/>
    </location>
</feature>
<reference evidence="10 11" key="1">
    <citation type="submission" date="2017-05" db="EMBL/GenBank/DDBJ databases">
        <title>Genomic insights into alkan degradation activity of Oleiphilus messinensis.</title>
        <authorList>
            <person name="Kozyavkin S.A."/>
            <person name="Slesarev A.I."/>
            <person name="Golyshin P.N."/>
            <person name="Korzhenkov A."/>
            <person name="Golyshina O.N."/>
            <person name="Toshchakov S.V."/>
        </authorList>
    </citation>
    <scope>NUCLEOTIDE SEQUENCE [LARGE SCALE GENOMIC DNA]</scope>
    <source>
        <strain evidence="10 11">ME102</strain>
    </source>
</reference>
<comment type="subcellular location">
    <subcellularLocation>
        <location evidence="1">Cell envelope</location>
    </subcellularLocation>
</comment>
<evidence type="ECO:0000313" key="10">
    <source>
        <dbReference type="EMBL" id="ARU56983.1"/>
    </source>
</evidence>
<dbReference type="Gene3D" id="1.10.760.10">
    <property type="entry name" value="Cytochrome c-like domain"/>
    <property type="match status" value="2"/>
</dbReference>
<protein>
    <submittedName>
        <fullName evidence="10">Di-heme cytochrome c peroxidase</fullName>
    </submittedName>
</protein>
<keyword evidence="2 6" id="KW-0349">Heme</keyword>
<evidence type="ECO:0000256" key="4">
    <source>
        <dbReference type="ARBA" id="ARBA00023002"/>
    </source>
</evidence>
<keyword evidence="8" id="KW-0732">Signal</keyword>
<keyword evidence="5 6" id="KW-0408">Iron</keyword>
<sequence length="555" mass="60031">MNTTKPRIKNGLKRPSYVLASTISLSIQAFLAAPLFAEHIEQITGLTGNQVLSPQQRPAPRPGPAPATGQGDSGRGAPPAQPGPAEIDITLRDIIDNFGLDRRADSALLPEIEHPVPQLGMKLFFSKSLGGQFDSACVTCHHPALGGADRLSLSVGVDAIDPDLLGPGRQHQSGVPIVPRNAPTIFNTGLWDTGLFFDTRVESIGKEPGTNGMLSGIRTPDSAFFTPDENAGANLAAAQARFPVTSVEEMKSDNFEFGSGNEAIREHLAQRIGGYGAAADELPANSWLDEFQMAFGSTAPAEDLITFDNIAFALGEYERSMVFDNTPWSRYTAGDLNAINREAKQGARLFFTPVAQGGAGCGACHNGPLFSDGQHHNVAFPHIGPGKDDGNNDDFGRERETGDPVDRYRFRTPSLLNIATTAPYGHTGVYTSLQQVVRHYVNPQRSVQTLFDRGGACSLPQYRNVDDCELLYPENEANSILALQKLQQERQQGISRFQSPRLDNQQVDQLVAFLESLTDDCVQDRACLSRWIADPESSGPDGNQLNAHDPRGNTL</sequence>
<keyword evidence="10" id="KW-0575">Peroxidase</keyword>
<evidence type="ECO:0000256" key="1">
    <source>
        <dbReference type="ARBA" id="ARBA00004196"/>
    </source>
</evidence>
<dbReference type="RefSeq" id="WP_087461927.1">
    <property type="nucleotide sequence ID" value="NZ_CP021425.1"/>
</dbReference>
<feature type="domain" description="Cytochrome c" evidence="9">
    <location>
        <begin position="341"/>
        <end position="518"/>
    </location>
</feature>
<dbReference type="Pfam" id="PF03150">
    <property type="entry name" value="CCP_MauG"/>
    <property type="match status" value="1"/>
</dbReference>
<dbReference type="SUPFAM" id="SSF46626">
    <property type="entry name" value="Cytochrome c"/>
    <property type="match status" value="2"/>
</dbReference>
<feature type="compositionally biased region" description="Low complexity" evidence="7">
    <location>
        <begin position="66"/>
        <end position="78"/>
    </location>
</feature>
<feature type="signal peptide" evidence="8">
    <location>
        <begin position="1"/>
        <end position="32"/>
    </location>
</feature>
<feature type="region of interest" description="Disordered" evidence="7">
    <location>
        <begin position="51"/>
        <end position="85"/>
    </location>
</feature>
<dbReference type="PROSITE" id="PS51007">
    <property type="entry name" value="CYTC"/>
    <property type="match status" value="1"/>
</dbReference>
<dbReference type="InterPro" id="IPR009056">
    <property type="entry name" value="Cyt_c-like_dom"/>
</dbReference>
<dbReference type="InterPro" id="IPR051395">
    <property type="entry name" value="Cytochrome_c_Peroxidase/MauG"/>
</dbReference>
<dbReference type="GO" id="GO:0046872">
    <property type="term" value="F:metal ion binding"/>
    <property type="evidence" value="ECO:0007669"/>
    <property type="project" value="UniProtKB-KW"/>
</dbReference>
<keyword evidence="4" id="KW-0560">Oxidoreductase</keyword>
<feature type="compositionally biased region" description="Basic and acidic residues" evidence="7">
    <location>
        <begin position="385"/>
        <end position="404"/>
    </location>
</feature>
<keyword evidence="3 6" id="KW-0479">Metal-binding</keyword>
<evidence type="ECO:0000256" key="2">
    <source>
        <dbReference type="ARBA" id="ARBA00022617"/>
    </source>
</evidence>
<dbReference type="EMBL" id="CP021425">
    <property type="protein sequence ID" value="ARU56983.1"/>
    <property type="molecule type" value="Genomic_DNA"/>
</dbReference>
<evidence type="ECO:0000256" key="7">
    <source>
        <dbReference type="SAM" id="MobiDB-lite"/>
    </source>
</evidence>
<dbReference type="PANTHER" id="PTHR30600">
    <property type="entry name" value="CYTOCHROME C PEROXIDASE-RELATED"/>
    <property type="match status" value="1"/>
</dbReference>
<evidence type="ECO:0000256" key="8">
    <source>
        <dbReference type="SAM" id="SignalP"/>
    </source>
</evidence>
<dbReference type="KEGG" id="ome:OLMES_2939"/>
<dbReference type="OrthoDB" id="100785at2"/>
<accession>A0A1Y0IC81</accession>
<dbReference type="Proteomes" id="UP000196027">
    <property type="component" value="Chromosome"/>
</dbReference>
<dbReference type="AlphaFoldDB" id="A0A1Y0IC81"/>
<keyword evidence="11" id="KW-1185">Reference proteome</keyword>
<evidence type="ECO:0000256" key="3">
    <source>
        <dbReference type="ARBA" id="ARBA00022723"/>
    </source>
</evidence>
<evidence type="ECO:0000313" key="11">
    <source>
        <dbReference type="Proteomes" id="UP000196027"/>
    </source>
</evidence>
<dbReference type="InterPro" id="IPR004852">
    <property type="entry name" value="Di-haem_cyt_c_peroxidsae"/>
</dbReference>
<proteinExistence type="predicted"/>
<feature type="region of interest" description="Disordered" evidence="7">
    <location>
        <begin position="383"/>
        <end position="404"/>
    </location>
</feature>
<dbReference type="GO" id="GO:0004130">
    <property type="term" value="F:cytochrome-c peroxidase activity"/>
    <property type="evidence" value="ECO:0007669"/>
    <property type="project" value="TreeGrafter"/>
</dbReference>
<dbReference type="GO" id="GO:0009055">
    <property type="term" value="F:electron transfer activity"/>
    <property type="evidence" value="ECO:0007669"/>
    <property type="project" value="InterPro"/>
</dbReference>
<evidence type="ECO:0000259" key="9">
    <source>
        <dbReference type="PROSITE" id="PS51007"/>
    </source>
</evidence>
<dbReference type="GO" id="GO:0030313">
    <property type="term" value="C:cell envelope"/>
    <property type="evidence" value="ECO:0007669"/>
    <property type="project" value="UniProtKB-SubCell"/>
</dbReference>